<name>A0ACB8A5G0_9AGAM</name>
<keyword evidence="2" id="KW-1185">Reference proteome</keyword>
<proteinExistence type="predicted"/>
<dbReference type="Proteomes" id="UP000790377">
    <property type="component" value="Unassembled WGS sequence"/>
</dbReference>
<reference evidence="1" key="1">
    <citation type="journal article" date="2021" name="New Phytol.">
        <title>Evolutionary innovations through gain and loss of genes in the ectomycorrhizal Boletales.</title>
        <authorList>
            <person name="Wu G."/>
            <person name="Miyauchi S."/>
            <person name="Morin E."/>
            <person name="Kuo A."/>
            <person name="Drula E."/>
            <person name="Varga T."/>
            <person name="Kohler A."/>
            <person name="Feng B."/>
            <person name="Cao Y."/>
            <person name="Lipzen A."/>
            <person name="Daum C."/>
            <person name="Hundley H."/>
            <person name="Pangilinan J."/>
            <person name="Johnson J."/>
            <person name="Barry K."/>
            <person name="LaButti K."/>
            <person name="Ng V."/>
            <person name="Ahrendt S."/>
            <person name="Min B."/>
            <person name="Choi I.G."/>
            <person name="Park H."/>
            <person name="Plett J.M."/>
            <person name="Magnuson J."/>
            <person name="Spatafora J.W."/>
            <person name="Nagy L.G."/>
            <person name="Henrissat B."/>
            <person name="Grigoriev I.V."/>
            <person name="Yang Z.L."/>
            <person name="Xu J."/>
            <person name="Martin F.M."/>
        </authorList>
    </citation>
    <scope>NUCLEOTIDE SEQUENCE</scope>
    <source>
        <strain evidence="1">ATCC 28755</strain>
    </source>
</reference>
<dbReference type="EMBL" id="MU267820">
    <property type="protein sequence ID" value="KAH7908474.1"/>
    <property type="molecule type" value="Genomic_DNA"/>
</dbReference>
<organism evidence="1 2">
    <name type="scientific">Hygrophoropsis aurantiaca</name>
    <dbReference type="NCBI Taxonomy" id="72124"/>
    <lineage>
        <taxon>Eukaryota</taxon>
        <taxon>Fungi</taxon>
        <taxon>Dikarya</taxon>
        <taxon>Basidiomycota</taxon>
        <taxon>Agaricomycotina</taxon>
        <taxon>Agaricomycetes</taxon>
        <taxon>Agaricomycetidae</taxon>
        <taxon>Boletales</taxon>
        <taxon>Coniophorineae</taxon>
        <taxon>Hygrophoropsidaceae</taxon>
        <taxon>Hygrophoropsis</taxon>
    </lineage>
</organism>
<gene>
    <name evidence="1" type="ORF">BJ138DRAFT_353049</name>
</gene>
<evidence type="ECO:0000313" key="2">
    <source>
        <dbReference type="Proteomes" id="UP000790377"/>
    </source>
</evidence>
<comment type="caution">
    <text evidence="1">The sequence shown here is derived from an EMBL/GenBank/DDBJ whole genome shotgun (WGS) entry which is preliminary data.</text>
</comment>
<sequence>MEKIKESWDHNSVTTVFRISHKNGIPVGCEVDSARISTHDCGFGWHFRLGYEAAWARVTIDFQLPPDNWLASYGTSVSLCIALLKDAERVPNESEKGLPTSVTIPNYGIKFATRRLGEIISHPFILFKVTLDNAVEVDEIMIKRNAPKPAISPSQSPSQSPSLSPVIQAVFQRGLFTGLYFDTKLFAHSSCASSRPMEAIYAHSMILDAVQPGLLRLCPTPSTQDLNGTVDDTDKNPLRECDVSIDEYESDSDYDETEVKDQLDVGEDALVEETTPHNPSPNTRELPPAYHPTHNAVRTIRVHGVALKTLKALVYYCYTSEIHFRRLRSSPGSKDQSLLPDCIYCSPKSMYRLADKIGADELKKLSLTSIRSNLSKHNILDELFSHFTSKYPEVLDMELDLLLENIREPEVVQALPGKMKAVVSGAFPHSDEILTKTYIMMQRVK</sequence>
<protein>
    <submittedName>
        <fullName evidence="1">Uncharacterized protein</fullName>
    </submittedName>
</protein>
<accession>A0ACB8A5G0</accession>
<evidence type="ECO:0000313" key="1">
    <source>
        <dbReference type="EMBL" id="KAH7908474.1"/>
    </source>
</evidence>